<dbReference type="SUPFAM" id="SSF81606">
    <property type="entry name" value="PP2C-like"/>
    <property type="match status" value="1"/>
</dbReference>
<dbReference type="GO" id="GO:0046872">
    <property type="term" value="F:metal ion binding"/>
    <property type="evidence" value="ECO:0007669"/>
    <property type="project" value="UniProtKB-UniRule"/>
</dbReference>
<dbReference type="EC" id="3.1.3.16" evidence="1"/>
<evidence type="ECO:0000313" key="4">
    <source>
        <dbReference type="Proteomes" id="UP000541444"/>
    </source>
</evidence>
<comment type="cofactor">
    <cofactor evidence="1">
        <name>Mn(2+)</name>
        <dbReference type="ChEBI" id="CHEBI:29035"/>
    </cofactor>
</comment>
<dbReference type="InterPro" id="IPR036457">
    <property type="entry name" value="PPM-type-like_dom_sf"/>
</dbReference>
<keyword evidence="1" id="KW-0904">Protein phosphatase</keyword>
<comment type="catalytic activity">
    <reaction evidence="1">
        <text>O-phospho-L-threonyl-[protein] + H2O = L-threonyl-[protein] + phosphate</text>
        <dbReference type="Rhea" id="RHEA:47004"/>
        <dbReference type="Rhea" id="RHEA-COMP:11060"/>
        <dbReference type="Rhea" id="RHEA-COMP:11605"/>
        <dbReference type="ChEBI" id="CHEBI:15377"/>
        <dbReference type="ChEBI" id="CHEBI:30013"/>
        <dbReference type="ChEBI" id="CHEBI:43474"/>
        <dbReference type="ChEBI" id="CHEBI:61977"/>
        <dbReference type="EC" id="3.1.3.16"/>
    </reaction>
</comment>
<dbReference type="PANTHER" id="PTHR12320">
    <property type="entry name" value="PROTEIN PHOSPHATASE 2C"/>
    <property type="match status" value="1"/>
</dbReference>
<evidence type="ECO:0000256" key="2">
    <source>
        <dbReference type="SAM" id="MobiDB-lite"/>
    </source>
</evidence>
<protein>
    <recommendedName>
        <fullName evidence="1">Protein phosphatase</fullName>
        <ecNumber evidence="1">3.1.3.16</ecNumber>
    </recommendedName>
</protein>
<dbReference type="AlphaFoldDB" id="A0A7J7LHP5"/>
<gene>
    <name evidence="3" type="ORF">GIB67_036996</name>
</gene>
<dbReference type="InterPro" id="IPR039123">
    <property type="entry name" value="PPTC7"/>
</dbReference>
<sequence length="119" mass="12998">MLEQEHKVSVESGDIIVAGTGGLFDNLLRNEIVDSVVSGVKDGRDPQTMALVLAEQSYSRSREDETPQGRKSKKPGKEQKGGRKDGSKKPMGKIDDITVLVAFVKSVGNQKNEKSKKQK</sequence>
<dbReference type="Gene3D" id="3.60.40.10">
    <property type="entry name" value="PPM-type phosphatase domain"/>
    <property type="match status" value="1"/>
</dbReference>
<accession>A0A7J7LHP5</accession>
<evidence type="ECO:0000313" key="3">
    <source>
        <dbReference type="EMBL" id="KAF6142078.1"/>
    </source>
</evidence>
<keyword evidence="1" id="KW-0378">Hydrolase</keyword>
<keyword evidence="1" id="KW-0479">Metal-binding</keyword>
<dbReference type="OrthoDB" id="60843at2759"/>
<organism evidence="3 4">
    <name type="scientific">Kingdonia uniflora</name>
    <dbReference type="NCBI Taxonomy" id="39325"/>
    <lineage>
        <taxon>Eukaryota</taxon>
        <taxon>Viridiplantae</taxon>
        <taxon>Streptophyta</taxon>
        <taxon>Embryophyta</taxon>
        <taxon>Tracheophyta</taxon>
        <taxon>Spermatophyta</taxon>
        <taxon>Magnoliopsida</taxon>
        <taxon>Ranunculales</taxon>
        <taxon>Circaeasteraceae</taxon>
        <taxon>Kingdonia</taxon>
    </lineage>
</organism>
<comment type="catalytic activity">
    <reaction evidence="1">
        <text>O-phospho-L-seryl-[protein] + H2O = L-seryl-[protein] + phosphate</text>
        <dbReference type="Rhea" id="RHEA:20629"/>
        <dbReference type="Rhea" id="RHEA-COMP:9863"/>
        <dbReference type="Rhea" id="RHEA-COMP:11604"/>
        <dbReference type="ChEBI" id="CHEBI:15377"/>
        <dbReference type="ChEBI" id="CHEBI:29999"/>
        <dbReference type="ChEBI" id="CHEBI:43474"/>
        <dbReference type="ChEBI" id="CHEBI:83421"/>
        <dbReference type="EC" id="3.1.3.16"/>
    </reaction>
</comment>
<dbReference type="PANTHER" id="PTHR12320:SF81">
    <property type="entry name" value="PROTEIN PHOSPHATASE 2C 23-RELATED"/>
    <property type="match status" value="1"/>
</dbReference>
<comment type="cofactor">
    <cofactor evidence="1">
        <name>Mg(2+)</name>
        <dbReference type="ChEBI" id="CHEBI:18420"/>
    </cofactor>
</comment>
<reference evidence="3 4" key="1">
    <citation type="journal article" date="2020" name="IScience">
        <title>Genome Sequencing of the Endangered Kingdonia uniflora (Circaeasteraceae, Ranunculales) Reveals Potential Mechanisms of Evolutionary Specialization.</title>
        <authorList>
            <person name="Sun Y."/>
            <person name="Deng T."/>
            <person name="Zhang A."/>
            <person name="Moore M.J."/>
            <person name="Landis J.B."/>
            <person name="Lin N."/>
            <person name="Zhang H."/>
            <person name="Zhang X."/>
            <person name="Huang J."/>
            <person name="Zhang X."/>
            <person name="Sun H."/>
            <person name="Wang H."/>
        </authorList>
    </citation>
    <scope>NUCLEOTIDE SEQUENCE [LARGE SCALE GENOMIC DNA]</scope>
    <source>
        <strain evidence="3">TB1705</strain>
        <tissue evidence="3">Leaf</tissue>
    </source>
</reference>
<keyword evidence="1" id="KW-0464">Manganese</keyword>
<keyword evidence="4" id="KW-1185">Reference proteome</keyword>
<feature type="compositionally biased region" description="Basic and acidic residues" evidence="2">
    <location>
        <begin position="75"/>
        <end position="93"/>
    </location>
</feature>
<proteinExistence type="inferred from homology"/>
<keyword evidence="1" id="KW-0460">Magnesium</keyword>
<dbReference type="GO" id="GO:0004722">
    <property type="term" value="F:protein serine/threonine phosphatase activity"/>
    <property type="evidence" value="ECO:0007669"/>
    <property type="project" value="UniProtKB-EC"/>
</dbReference>
<evidence type="ECO:0000256" key="1">
    <source>
        <dbReference type="RuleBase" id="RU366020"/>
    </source>
</evidence>
<feature type="region of interest" description="Disordered" evidence="2">
    <location>
        <begin position="54"/>
        <end position="93"/>
    </location>
</feature>
<comment type="caution">
    <text evidence="3">The sequence shown here is derived from an EMBL/GenBank/DDBJ whole genome shotgun (WGS) entry which is preliminary data.</text>
</comment>
<dbReference type="Proteomes" id="UP000541444">
    <property type="component" value="Unassembled WGS sequence"/>
</dbReference>
<name>A0A7J7LHP5_9MAGN</name>
<dbReference type="EMBL" id="JACGCM010002279">
    <property type="protein sequence ID" value="KAF6142078.1"/>
    <property type="molecule type" value="Genomic_DNA"/>
</dbReference>
<comment type="similarity">
    <text evidence="1">Belongs to the PP2C family.</text>
</comment>